<dbReference type="InterPro" id="IPR017972">
    <property type="entry name" value="Cyt_P450_CS"/>
</dbReference>
<dbReference type="GO" id="GO:0005789">
    <property type="term" value="C:endoplasmic reticulum membrane"/>
    <property type="evidence" value="ECO:0007669"/>
    <property type="project" value="UniProtKB-SubCell"/>
</dbReference>
<evidence type="ECO:0000256" key="12">
    <source>
        <dbReference type="ARBA" id="ARBA00023033"/>
    </source>
</evidence>
<dbReference type="PRINTS" id="PR00385">
    <property type="entry name" value="P450"/>
</dbReference>
<proteinExistence type="inferred from homology"/>
<evidence type="ECO:0000256" key="3">
    <source>
        <dbReference type="ARBA" id="ARBA00004174"/>
    </source>
</evidence>
<evidence type="ECO:0000313" key="16">
    <source>
        <dbReference type="Proteomes" id="UP000829999"/>
    </source>
</evidence>
<dbReference type="InterPro" id="IPR001128">
    <property type="entry name" value="Cyt_P450"/>
</dbReference>
<dbReference type="OrthoDB" id="1470350at2759"/>
<accession>A0A9R0EZK9</accession>
<evidence type="ECO:0000256" key="11">
    <source>
        <dbReference type="ARBA" id="ARBA00023004"/>
    </source>
</evidence>
<evidence type="ECO:0000256" key="15">
    <source>
        <dbReference type="RuleBase" id="RU000461"/>
    </source>
</evidence>
<dbReference type="GO" id="GO:0020037">
    <property type="term" value="F:heme binding"/>
    <property type="evidence" value="ECO:0007669"/>
    <property type="project" value="InterPro"/>
</dbReference>
<dbReference type="InterPro" id="IPR002401">
    <property type="entry name" value="Cyt_P450_E_grp-I"/>
</dbReference>
<dbReference type="CDD" id="cd20628">
    <property type="entry name" value="CYP4"/>
    <property type="match status" value="1"/>
</dbReference>
<keyword evidence="8" id="KW-0256">Endoplasmic reticulum</keyword>
<evidence type="ECO:0000313" key="17">
    <source>
        <dbReference type="RefSeq" id="XP_050557104.1"/>
    </source>
</evidence>
<dbReference type="GeneID" id="118262004"/>
<evidence type="ECO:0000256" key="10">
    <source>
        <dbReference type="ARBA" id="ARBA00023002"/>
    </source>
</evidence>
<dbReference type="SUPFAM" id="SSF48264">
    <property type="entry name" value="Cytochrome P450"/>
    <property type="match status" value="1"/>
</dbReference>
<reference evidence="17" key="1">
    <citation type="submission" date="2025-08" db="UniProtKB">
        <authorList>
            <consortium name="RefSeq"/>
        </authorList>
    </citation>
    <scope>IDENTIFICATION</scope>
    <source>
        <tissue evidence="17">Whole larval tissue</tissue>
    </source>
</reference>
<evidence type="ECO:0000256" key="13">
    <source>
        <dbReference type="ARBA" id="ARBA00023136"/>
    </source>
</evidence>
<evidence type="ECO:0000256" key="5">
    <source>
        <dbReference type="ARBA" id="ARBA00010617"/>
    </source>
</evidence>
<dbReference type="GO" id="GO:0004497">
    <property type="term" value="F:monooxygenase activity"/>
    <property type="evidence" value="ECO:0007669"/>
    <property type="project" value="UniProtKB-KW"/>
</dbReference>
<feature type="binding site" description="axial binding residue" evidence="14">
    <location>
        <position position="439"/>
    </location>
    <ligand>
        <name>heme</name>
        <dbReference type="ChEBI" id="CHEBI:30413"/>
    </ligand>
    <ligandPart>
        <name>Fe</name>
        <dbReference type="ChEBI" id="CHEBI:18248"/>
    </ligandPart>
</feature>
<keyword evidence="10 15" id="KW-0560">Oxidoreductase</keyword>
<keyword evidence="6 14" id="KW-0349">Heme</keyword>
<comment type="similarity">
    <text evidence="5 15">Belongs to the cytochrome P450 family.</text>
</comment>
<keyword evidence="16" id="KW-1185">Reference proteome</keyword>
<evidence type="ECO:0000256" key="7">
    <source>
        <dbReference type="ARBA" id="ARBA00022723"/>
    </source>
</evidence>
<evidence type="ECO:0000256" key="1">
    <source>
        <dbReference type="ARBA" id="ARBA00001971"/>
    </source>
</evidence>
<keyword evidence="11 14" id="KW-0408">Iron</keyword>
<dbReference type="AlphaFoldDB" id="A0A9R0EZK9"/>
<keyword evidence="12 15" id="KW-0503">Monooxygenase</keyword>
<dbReference type="InterPro" id="IPR050196">
    <property type="entry name" value="Cytochrome_P450_Monoox"/>
</dbReference>
<dbReference type="InterPro" id="IPR036396">
    <property type="entry name" value="Cyt_P450_sf"/>
</dbReference>
<comment type="subcellular location">
    <subcellularLocation>
        <location evidence="4">Endoplasmic reticulum membrane</location>
        <topology evidence="4">Peripheral membrane protein</topology>
    </subcellularLocation>
    <subcellularLocation>
        <location evidence="3">Microsome membrane</location>
        <topology evidence="3">Peripheral membrane protein</topology>
    </subcellularLocation>
</comment>
<evidence type="ECO:0000256" key="4">
    <source>
        <dbReference type="ARBA" id="ARBA00004406"/>
    </source>
</evidence>
<sequence>MLWLVLLVITLGFAYRWYKIRRILQVARQIKCDIKAYPLLGHAYLFSGDGESRMRTFERLGREAIKNGGLTNMWLGDNYFTVVVDPVDLEVILKSSLEKDDVMRFARNLIGNGTIFAPVTIWRPRRKVLAPTFSPKNLNNFVRIFSRQSSVLAEQLQTEADSGPFSVWKYLTSYTMDSVCETALGVNVNAQKTEDEPFLKAFEKCSILIAERMVQPWLYADAVYKLLPHHETFEKSKRIICDFIDKIIKSKRITIKENKDRVNKNSSESKTFLELLIEGSGGDRGYSDLELQEETLVLALAGTDTSAVGASFTVSMLARYPAVQEQVYKELVEVFGDSDRPVTAEDLPQLKYLDAVVRESLRLYPPVPVVVRKIEKDLELPSGITLVQGCGVLVHIWGTQRNPRYWGDDAEQFRPERFLDAPLQHPAAFMAFSHGPRNCLGYQYAMMSMKTAVATLIRKYRVSIPGAHMNGSRKEQKPIRITFDVMMKDADRFTVQLESRGKKEGKFR</sequence>
<evidence type="ECO:0000256" key="9">
    <source>
        <dbReference type="ARBA" id="ARBA00022848"/>
    </source>
</evidence>
<dbReference type="PANTHER" id="PTHR24291:SF189">
    <property type="entry name" value="CYTOCHROME P450 4C3-RELATED"/>
    <property type="match status" value="1"/>
</dbReference>
<evidence type="ECO:0000256" key="8">
    <source>
        <dbReference type="ARBA" id="ARBA00022824"/>
    </source>
</evidence>
<protein>
    <submittedName>
        <fullName evidence="17">Cytochrome P450 4V2</fullName>
    </submittedName>
</protein>
<dbReference type="PANTHER" id="PTHR24291">
    <property type="entry name" value="CYTOCHROME P450 FAMILY 4"/>
    <property type="match status" value="1"/>
</dbReference>
<evidence type="ECO:0000256" key="14">
    <source>
        <dbReference type="PIRSR" id="PIRSR602401-1"/>
    </source>
</evidence>
<dbReference type="Proteomes" id="UP000829999">
    <property type="component" value="Chromosome 20"/>
</dbReference>
<evidence type="ECO:0000256" key="2">
    <source>
        <dbReference type="ARBA" id="ARBA00003690"/>
    </source>
</evidence>
<keyword evidence="9" id="KW-0492">Microsome</keyword>
<evidence type="ECO:0000256" key="6">
    <source>
        <dbReference type="ARBA" id="ARBA00022617"/>
    </source>
</evidence>
<gene>
    <name evidence="17" type="primary">LOC118262004</name>
</gene>
<dbReference type="PROSITE" id="PS00086">
    <property type="entry name" value="CYTOCHROME_P450"/>
    <property type="match status" value="1"/>
</dbReference>
<keyword evidence="7 14" id="KW-0479">Metal-binding</keyword>
<dbReference type="Gene3D" id="1.10.630.10">
    <property type="entry name" value="Cytochrome P450"/>
    <property type="match status" value="1"/>
</dbReference>
<keyword evidence="13" id="KW-0472">Membrane</keyword>
<dbReference type="GO" id="GO:0005506">
    <property type="term" value="F:iron ion binding"/>
    <property type="evidence" value="ECO:0007669"/>
    <property type="project" value="InterPro"/>
</dbReference>
<dbReference type="PRINTS" id="PR00463">
    <property type="entry name" value="EP450I"/>
</dbReference>
<comment type="function">
    <text evidence="2">May be involved in the metabolism of insect hormones and in the breakdown of synthetic insecticides.</text>
</comment>
<name>A0A9R0EZK9_SPOFR</name>
<organism evidence="16 17">
    <name type="scientific">Spodoptera frugiperda</name>
    <name type="common">Fall armyworm</name>
    <dbReference type="NCBI Taxonomy" id="7108"/>
    <lineage>
        <taxon>Eukaryota</taxon>
        <taxon>Metazoa</taxon>
        <taxon>Ecdysozoa</taxon>
        <taxon>Arthropoda</taxon>
        <taxon>Hexapoda</taxon>
        <taxon>Insecta</taxon>
        <taxon>Pterygota</taxon>
        <taxon>Neoptera</taxon>
        <taxon>Endopterygota</taxon>
        <taxon>Lepidoptera</taxon>
        <taxon>Glossata</taxon>
        <taxon>Ditrysia</taxon>
        <taxon>Noctuoidea</taxon>
        <taxon>Noctuidae</taxon>
        <taxon>Amphipyrinae</taxon>
        <taxon>Spodoptera</taxon>
    </lineage>
</organism>
<dbReference type="Pfam" id="PF00067">
    <property type="entry name" value="p450"/>
    <property type="match status" value="1"/>
</dbReference>
<dbReference type="RefSeq" id="XP_050557104.1">
    <property type="nucleotide sequence ID" value="XM_050701147.1"/>
</dbReference>
<dbReference type="GO" id="GO:0016705">
    <property type="term" value="F:oxidoreductase activity, acting on paired donors, with incorporation or reduction of molecular oxygen"/>
    <property type="evidence" value="ECO:0007669"/>
    <property type="project" value="InterPro"/>
</dbReference>
<comment type="cofactor">
    <cofactor evidence="1 14">
        <name>heme</name>
        <dbReference type="ChEBI" id="CHEBI:30413"/>
    </cofactor>
</comment>